<dbReference type="PROSITE" id="PS00754">
    <property type="entry name" value="NA_NEUROTRAN_SYMP_2"/>
    <property type="match status" value="1"/>
</dbReference>
<dbReference type="PRINTS" id="PR00176">
    <property type="entry name" value="NANEUSMPORT"/>
</dbReference>
<keyword evidence="6 10" id="KW-1133">Transmembrane helix</keyword>
<evidence type="ECO:0000256" key="4">
    <source>
        <dbReference type="ARBA" id="ARBA00022692"/>
    </source>
</evidence>
<evidence type="ECO:0000256" key="7">
    <source>
        <dbReference type="ARBA" id="ARBA00023136"/>
    </source>
</evidence>
<feature type="transmembrane region" description="Helical" evidence="10">
    <location>
        <begin position="189"/>
        <end position="212"/>
    </location>
</feature>
<comment type="similarity">
    <text evidence="2">Belongs to the sodium:neurotransmitter symporter (SNF) (TC 2.A.22) family.</text>
</comment>
<feature type="binding site" evidence="8">
    <location>
        <position position="340"/>
    </location>
    <ligand>
        <name>Na(+)</name>
        <dbReference type="ChEBI" id="CHEBI:29101"/>
        <label>1</label>
    </ligand>
</feature>
<organism evidence="12 13">
    <name type="scientific">Blomia tropicalis</name>
    <name type="common">Mite</name>
    <dbReference type="NCBI Taxonomy" id="40697"/>
    <lineage>
        <taxon>Eukaryota</taxon>
        <taxon>Metazoa</taxon>
        <taxon>Ecdysozoa</taxon>
        <taxon>Arthropoda</taxon>
        <taxon>Chelicerata</taxon>
        <taxon>Arachnida</taxon>
        <taxon>Acari</taxon>
        <taxon>Acariformes</taxon>
        <taxon>Sarcoptiformes</taxon>
        <taxon>Astigmata</taxon>
        <taxon>Glycyphagoidea</taxon>
        <taxon>Echimyopodidae</taxon>
        <taxon>Blomia</taxon>
    </lineage>
</organism>
<dbReference type="Pfam" id="PF00209">
    <property type="entry name" value="SNF"/>
    <property type="match status" value="1"/>
</dbReference>
<name>A0A9Q0RLB5_BLOTA</name>
<dbReference type="SUPFAM" id="SSF161070">
    <property type="entry name" value="SNF-like"/>
    <property type="match status" value="1"/>
</dbReference>
<keyword evidence="5" id="KW-0769">Symport</keyword>
<feature type="transmembrane region" description="Helical" evidence="10">
    <location>
        <begin position="265"/>
        <end position="290"/>
    </location>
</feature>
<dbReference type="Proteomes" id="UP001142055">
    <property type="component" value="Chromosome 2"/>
</dbReference>
<feature type="chain" id="PRO_5040365856" evidence="11">
    <location>
        <begin position="18"/>
        <end position="504"/>
    </location>
</feature>
<sequence length="504" mass="56781">MMCVVGFPLMFMELAFGQYASKSPVVIFKRFSPLFAGIGYGMILVSAVVMLYYNMIIAWTLYYMFVSVSSELPWLRCDPLWSTELCFSYKDKDDCLASDPNATYYKRTCFSAENATALNITWAAHHAVKKAPADEYFNNYVLGNIGTIDRTGNIQPHLLVALFAAWLMVFLCLCKGVQSSGKVVYFTALFPYVVLVILFVRGITLPGAFEGIRFYLEPDFSRLFVAQVWGDAAVQVFFALSPAWGGLITLASYNKFDNNCYRDSILVLIANAGTSVFSGFVVFSIIGYLANEMEVPVSSVVDQGVGLAFMVYPEVVARLPISPLWSFLFFFMLITLGLDSQFALLETVQTAVLDRFPSLRNHKFLILVLVSTAGYAGGVIFTTQSGILWLSLFDKYAASFSVSMIAITECLLIAWYYGTERFIRDIEKMIGPRGTNWKLFWTCVWKFVTPSTLINCGDQRTRTSNECSVNRFHQTNHVKDRRYAIVTVAHNRIHCQANRHCPMD</sequence>
<keyword evidence="9" id="KW-1015">Disulfide bond</keyword>
<reference evidence="12" key="1">
    <citation type="submission" date="2022-12" db="EMBL/GenBank/DDBJ databases">
        <title>Genome assemblies of Blomia tropicalis.</title>
        <authorList>
            <person name="Cui Y."/>
        </authorList>
    </citation>
    <scope>NUCLEOTIDE SEQUENCE</scope>
    <source>
        <tissue evidence="12">Adult mites</tissue>
    </source>
</reference>
<feature type="transmembrane region" description="Helical" evidence="10">
    <location>
        <begin position="396"/>
        <end position="418"/>
    </location>
</feature>
<keyword evidence="13" id="KW-1185">Reference proteome</keyword>
<dbReference type="OMA" id="FFWTWMW"/>
<evidence type="ECO:0000256" key="8">
    <source>
        <dbReference type="PIRSR" id="PIRSR600175-1"/>
    </source>
</evidence>
<evidence type="ECO:0000256" key="6">
    <source>
        <dbReference type="ARBA" id="ARBA00022989"/>
    </source>
</evidence>
<feature type="binding site" evidence="8">
    <location>
        <position position="339"/>
    </location>
    <ligand>
        <name>Na(+)</name>
        <dbReference type="ChEBI" id="CHEBI:29101"/>
        <label>1</label>
    </ligand>
</feature>
<protein>
    <submittedName>
        <fullName evidence="12">Uncharacterized protein</fullName>
    </submittedName>
</protein>
<gene>
    <name evidence="12" type="ORF">RDWZM_005960</name>
</gene>
<evidence type="ECO:0000313" key="13">
    <source>
        <dbReference type="Proteomes" id="UP001142055"/>
    </source>
</evidence>
<dbReference type="InterPro" id="IPR037272">
    <property type="entry name" value="SNS_sf"/>
</dbReference>
<keyword evidence="11" id="KW-0732">Signal</keyword>
<feature type="transmembrane region" description="Helical" evidence="10">
    <location>
        <begin position="158"/>
        <end position="177"/>
    </location>
</feature>
<dbReference type="EMBL" id="JAPWDV010000002">
    <property type="protein sequence ID" value="KAJ6220148.1"/>
    <property type="molecule type" value="Genomic_DNA"/>
</dbReference>
<keyword evidence="8" id="KW-0915">Sodium</keyword>
<evidence type="ECO:0000256" key="5">
    <source>
        <dbReference type="ARBA" id="ARBA00022847"/>
    </source>
</evidence>
<dbReference type="InterPro" id="IPR000175">
    <property type="entry name" value="Na/ntran_symport"/>
</dbReference>
<dbReference type="PANTHER" id="PTHR11616">
    <property type="entry name" value="SODIUM/CHLORIDE DEPENDENT TRANSPORTER"/>
    <property type="match status" value="1"/>
</dbReference>
<keyword evidence="3" id="KW-0813">Transport</keyword>
<dbReference type="GO" id="GO:0046872">
    <property type="term" value="F:metal ion binding"/>
    <property type="evidence" value="ECO:0007669"/>
    <property type="project" value="UniProtKB-KW"/>
</dbReference>
<feature type="transmembrane region" description="Helical" evidence="10">
    <location>
        <begin position="33"/>
        <end position="52"/>
    </location>
</feature>
<comment type="caution">
    <text evidence="12">The sequence shown here is derived from an EMBL/GenBank/DDBJ whole genome shotgun (WGS) entry which is preliminary data.</text>
</comment>
<proteinExistence type="inferred from homology"/>
<evidence type="ECO:0000256" key="2">
    <source>
        <dbReference type="ARBA" id="ARBA00006459"/>
    </source>
</evidence>
<evidence type="ECO:0000313" key="12">
    <source>
        <dbReference type="EMBL" id="KAJ6220148.1"/>
    </source>
</evidence>
<keyword evidence="8" id="KW-0479">Metal-binding</keyword>
<feature type="transmembrane region" description="Helical" evidence="10">
    <location>
        <begin position="324"/>
        <end position="344"/>
    </location>
</feature>
<feature type="transmembrane region" description="Helical" evidence="10">
    <location>
        <begin position="232"/>
        <end position="253"/>
    </location>
</feature>
<dbReference type="GO" id="GO:0015375">
    <property type="term" value="F:glycine:sodium symporter activity"/>
    <property type="evidence" value="ECO:0007669"/>
    <property type="project" value="TreeGrafter"/>
</dbReference>
<comment type="subcellular location">
    <subcellularLocation>
        <location evidence="1">Membrane</location>
        <topology evidence="1">Multi-pass membrane protein</topology>
    </subcellularLocation>
</comment>
<feature type="binding site" evidence="8">
    <location>
        <position position="271"/>
    </location>
    <ligand>
        <name>Na(+)</name>
        <dbReference type="ChEBI" id="CHEBI:29101"/>
        <label>1</label>
    </ligand>
</feature>
<feature type="transmembrane region" description="Helical" evidence="10">
    <location>
        <begin position="364"/>
        <end position="390"/>
    </location>
</feature>
<feature type="binding site" evidence="8">
    <location>
        <position position="336"/>
    </location>
    <ligand>
        <name>Na(+)</name>
        <dbReference type="ChEBI" id="CHEBI:29101"/>
        <label>1</label>
    </ligand>
</feature>
<evidence type="ECO:0000256" key="11">
    <source>
        <dbReference type="SAM" id="SignalP"/>
    </source>
</evidence>
<feature type="signal peptide" evidence="11">
    <location>
        <begin position="1"/>
        <end position="17"/>
    </location>
</feature>
<evidence type="ECO:0000256" key="10">
    <source>
        <dbReference type="SAM" id="Phobius"/>
    </source>
</evidence>
<dbReference type="PANTHER" id="PTHR11616:SF313">
    <property type="entry name" value="TRANSPORTER"/>
    <property type="match status" value="1"/>
</dbReference>
<dbReference type="AlphaFoldDB" id="A0A9Q0RLB5"/>
<accession>A0A9Q0RLB5</accession>
<evidence type="ECO:0000256" key="3">
    <source>
        <dbReference type="ARBA" id="ARBA00022448"/>
    </source>
</evidence>
<keyword evidence="4 10" id="KW-0812">Transmembrane</keyword>
<evidence type="ECO:0000256" key="9">
    <source>
        <dbReference type="PIRSR" id="PIRSR600175-2"/>
    </source>
</evidence>
<evidence type="ECO:0000256" key="1">
    <source>
        <dbReference type="ARBA" id="ARBA00004141"/>
    </source>
</evidence>
<dbReference type="PROSITE" id="PS50267">
    <property type="entry name" value="NA_NEUROTRAN_SYMP_3"/>
    <property type="match status" value="1"/>
</dbReference>
<dbReference type="GO" id="GO:0005886">
    <property type="term" value="C:plasma membrane"/>
    <property type="evidence" value="ECO:0007669"/>
    <property type="project" value="TreeGrafter"/>
</dbReference>
<keyword evidence="7 10" id="KW-0472">Membrane</keyword>
<feature type="disulfide bond" evidence="9">
    <location>
        <begin position="77"/>
        <end position="86"/>
    </location>
</feature>